<dbReference type="RefSeq" id="WP_126636705.1">
    <property type="nucleotide sequence ID" value="NZ_BIFH01000016.1"/>
</dbReference>
<dbReference type="EMBL" id="BIFH01000016">
    <property type="protein sequence ID" value="GCD94503.1"/>
    <property type="molecule type" value="Genomic_DNA"/>
</dbReference>
<reference evidence="9 10" key="1">
    <citation type="submission" date="2018-12" db="EMBL/GenBank/DDBJ databases">
        <title>Draft genome sequence of Embleya hyalina NBRC 13850T.</title>
        <authorList>
            <person name="Komaki H."/>
            <person name="Hosoyama A."/>
            <person name="Kimura A."/>
            <person name="Ichikawa N."/>
            <person name="Tamura T."/>
        </authorList>
    </citation>
    <scope>NUCLEOTIDE SEQUENCE [LARGE SCALE GENOMIC DNA]</scope>
    <source>
        <strain evidence="9 10">NBRC 13850</strain>
    </source>
</reference>
<sequence>MSRLAVWAALLGAAIVLPHLAPLDRVRPVGAAAVWASALAARAAAAIGLVLTAVICLPDTPRFAHRVRELPHQVVTGVGDTRLALGGLAFLTLTAVAHRLRACLRGARTPLRPLPLTGPGGSIVVGDREVLMAAVGWRQRSIVVSAGALAALDDDELAAGLAHEQGHIARAHHWWQASAEVCRLLARWLPGTTRAADELAFQLERAADVWAIEHDHDPVVLASAVCKAALAGPIREPDPTGGAHHLIGRSPTYAGRRVRLLLEGCPTGTRGRNLAVRTAALAMTVLITGATLTGTAHFGTTVIRCHVTATCAHPMQSAHR</sequence>
<keyword evidence="7" id="KW-0812">Transmembrane</keyword>
<evidence type="ECO:0000256" key="4">
    <source>
        <dbReference type="ARBA" id="ARBA00022833"/>
    </source>
</evidence>
<keyword evidence="5 6" id="KW-0482">Metalloprotease</keyword>
<evidence type="ECO:0000313" key="10">
    <source>
        <dbReference type="Proteomes" id="UP000286931"/>
    </source>
</evidence>
<evidence type="ECO:0000256" key="2">
    <source>
        <dbReference type="ARBA" id="ARBA00022723"/>
    </source>
</evidence>
<evidence type="ECO:0000256" key="6">
    <source>
        <dbReference type="RuleBase" id="RU003983"/>
    </source>
</evidence>
<organism evidence="9 10">
    <name type="scientific">Embleya hyalina</name>
    <dbReference type="NCBI Taxonomy" id="516124"/>
    <lineage>
        <taxon>Bacteria</taxon>
        <taxon>Bacillati</taxon>
        <taxon>Actinomycetota</taxon>
        <taxon>Actinomycetes</taxon>
        <taxon>Kitasatosporales</taxon>
        <taxon>Streptomycetaceae</taxon>
        <taxon>Embleya</taxon>
    </lineage>
</organism>
<evidence type="ECO:0000256" key="3">
    <source>
        <dbReference type="ARBA" id="ARBA00022801"/>
    </source>
</evidence>
<dbReference type="PANTHER" id="PTHR34978">
    <property type="entry name" value="POSSIBLE SENSOR-TRANSDUCER PROTEIN BLAR"/>
    <property type="match status" value="1"/>
</dbReference>
<keyword evidence="7" id="KW-1133">Transmembrane helix</keyword>
<name>A0A401YIT0_9ACTN</name>
<dbReference type="Proteomes" id="UP000286931">
    <property type="component" value="Unassembled WGS sequence"/>
</dbReference>
<dbReference type="GO" id="GO:0004222">
    <property type="term" value="F:metalloendopeptidase activity"/>
    <property type="evidence" value="ECO:0007669"/>
    <property type="project" value="InterPro"/>
</dbReference>
<comment type="cofactor">
    <cofactor evidence="6">
        <name>Zn(2+)</name>
        <dbReference type="ChEBI" id="CHEBI:29105"/>
    </cofactor>
    <text evidence="6">Binds 1 zinc ion per subunit.</text>
</comment>
<feature type="transmembrane region" description="Helical" evidence="7">
    <location>
        <begin position="33"/>
        <end position="57"/>
    </location>
</feature>
<dbReference type="Gene3D" id="3.30.2010.10">
    <property type="entry name" value="Metalloproteases ('zincins'), catalytic domain"/>
    <property type="match status" value="1"/>
</dbReference>
<keyword evidence="4 6" id="KW-0862">Zinc</keyword>
<dbReference type="AlphaFoldDB" id="A0A401YIT0"/>
<dbReference type="InterPro" id="IPR052173">
    <property type="entry name" value="Beta-lactam_resp_regulator"/>
</dbReference>
<evidence type="ECO:0000256" key="1">
    <source>
        <dbReference type="ARBA" id="ARBA00022670"/>
    </source>
</evidence>
<dbReference type="GO" id="GO:0006508">
    <property type="term" value="P:proteolysis"/>
    <property type="evidence" value="ECO:0007669"/>
    <property type="project" value="UniProtKB-KW"/>
</dbReference>
<comment type="caution">
    <text evidence="9">The sequence shown here is derived from an EMBL/GenBank/DDBJ whole genome shotgun (WGS) entry which is preliminary data.</text>
</comment>
<evidence type="ECO:0000256" key="7">
    <source>
        <dbReference type="SAM" id="Phobius"/>
    </source>
</evidence>
<dbReference type="InterPro" id="IPR001915">
    <property type="entry name" value="Peptidase_M48"/>
</dbReference>
<dbReference type="Pfam" id="PF01435">
    <property type="entry name" value="Peptidase_M48"/>
    <property type="match status" value="1"/>
</dbReference>
<evidence type="ECO:0000313" key="9">
    <source>
        <dbReference type="EMBL" id="GCD94503.1"/>
    </source>
</evidence>
<dbReference type="OrthoDB" id="9785340at2"/>
<feature type="domain" description="Peptidase M48" evidence="8">
    <location>
        <begin position="135"/>
        <end position="185"/>
    </location>
</feature>
<keyword evidence="7" id="KW-0472">Membrane</keyword>
<evidence type="ECO:0000259" key="8">
    <source>
        <dbReference type="Pfam" id="PF01435"/>
    </source>
</evidence>
<keyword evidence="1 6" id="KW-0645">Protease</keyword>
<dbReference type="CDD" id="cd07326">
    <property type="entry name" value="M56_BlaR1_MecR1_like"/>
    <property type="match status" value="1"/>
</dbReference>
<gene>
    <name evidence="9" type="ORF">EHYA_02172</name>
</gene>
<accession>A0A401YIT0</accession>
<dbReference type="PANTHER" id="PTHR34978:SF3">
    <property type="entry name" value="SLR0241 PROTEIN"/>
    <property type="match status" value="1"/>
</dbReference>
<protein>
    <submittedName>
        <fullName evidence="9">Zn-dependent protease</fullName>
    </submittedName>
</protein>
<dbReference type="GO" id="GO:0046872">
    <property type="term" value="F:metal ion binding"/>
    <property type="evidence" value="ECO:0007669"/>
    <property type="project" value="UniProtKB-KW"/>
</dbReference>
<evidence type="ECO:0000256" key="5">
    <source>
        <dbReference type="ARBA" id="ARBA00023049"/>
    </source>
</evidence>
<proteinExistence type="inferred from homology"/>
<keyword evidence="10" id="KW-1185">Reference proteome</keyword>
<keyword evidence="2" id="KW-0479">Metal-binding</keyword>
<keyword evidence="3 6" id="KW-0378">Hydrolase</keyword>
<comment type="similarity">
    <text evidence="6">Belongs to the peptidase M48 family.</text>
</comment>